<evidence type="ECO:0000313" key="6">
    <source>
        <dbReference type="Proteomes" id="UP000268093"/>
    </source>
</evidence>
<keyword evidence="4" id="KW-0408">Iron</keyword>
<dbReference type="GO" id="GO:0005506">
    <property type="term" value="F:iron ion binding"/>
    <property type="evidence" value="ECO:0007669"/>
    <property type="project" value="InterPro"/>
</dbReference>
<evidence type="ECO:0000256" key="4">
    <source>
        <dbReference type="ARBA" id="ARBA00023004"/>
    </source>
</evidence>
<dbReference type="OrthoDB" id="2287329at2759"/>
<dbReference type="SUPFAM" id="SSF48264">
    <property type="entry name" value="Cytochrome P450"/>
    <property type="match status" value="1"/>
</dbReference>
<dbReference type="PANTHER" id="PTHR24296">
    <property type="entry name" value="CYTOCHROME P450"/>
    <property type="match status" value="1"/>
</dbReference>
<dbReference type="Gene3D" id="1.10.630.10">
    <property type="entry name" value="Cytochrome P450"/>
    <property type="match status" value="1"/>
</dbReference>
<evidence type="ECO:0000256" key="3">
    <source>
        <dbReference type="ARBA" id="ARBA00023002"/>
    </source>
</evidence>
<reference evidence="5 6" key="1">
    <citation type="journal article" date="2018" name="New Phytol.">
        <title>Phylogenomics of Endogonaceae and evolution of mycorrhizas within Mucoromycota.</title>
        <authorList>
            <person name="Chang Y."/>
            <person name="Desiro A."/>
            <person name="Na H."/>
            <person name="Sandor L."/>
            <person name="Lipzen A."/>
            <person name="Clum A."/>
            <person name="Barry K."/>
            <person name="Grigoriev I.V."/>
            <person name="Martin F.M."/>
            <person name="Stajich J.E."/>
            <person name="Smith M.E."/>
            <person name="Bonito G."/>
            <person name="Spatafora J.W."/>
        </authorList>
    </citation>
    <scope>NUCLEOTIDE SEQUENCE [LARGE SCALE GENOMIC DNA]</scope>
    <source>
        <strain evidence="5 6">GMNB39</strain>
    </source>
</reference>
<sequence>MTADPRNVEHILKNNFDNYTKGPVFHEKMDPLFGHGIFNADGSFGLHFQGPSGATNARQRATSSKSRTSVTISLRKFVKSFLLPIP</sequence>
<organism evidence="5 6">
    <name type="scientific">Jimgerdemannia flammicorona</name>
    <dbReference type="NCBI Taxonomy" id="994334"/>
    <lineage>
        <taxon>Eukaryota</taxon>
        <taxon>Fungi</taxon>
        <taxon>Fungi incertae sedis</taxon>
        <taxon>Mucoromycota</taxon>
        <taxon>Mucoromycotina</taxon>
        <taxon>Endogonomycetes</taxon>
        <taxon>Endogonales</taxon>
        <taxon>Endogonaceae</taxon>
        <taxon>Jimgerdemannia</taxon>
    </lineage>
</organism>
<comment type="similarity">
    <text evidence="1">Belongs to the cytochrome P450 family.</text>
</comment>
<keyword evidence="3" id="KW-0560">Oxidoreductase</keyword>
<comment type="caution">
    <text evidence="5">The sequence shown here is derived from an EMBL/GenBank/DDBJ whole genome shotgun (WGS) entry which is preliminary data.</text>
</comment>
<name>A0A433AZ95_9FUNG</name>
<dbReference type="EMBL" id="RBNI01016502">
    <property type="protein sequence ID" value="RUP07971.1"/>
    <property type="molecule type" value="Genomic_DNA"/>
</dbReference>
<gene>
    <name evidence="5" type="ORF">BC936DRAFT_140155</name>
</gene>
<dbReference type="AlphaFoldDB" id="A0A433AZ95"/>
<evidence type="ECO:0000256" key="1">
    <source>
        <dbReference type="ARBA" id="ARBA00010617"/>
    </source>
</evidence>
<dbReference type="GO" id="GO:0016705">
    <property type="term" value="F:oxidoreductase activity, acting on paired donors, with incorporation or reduction of molecular oxygen"/>
    <property type="evidence" value="ECO:0007669"/>
    <property type="project" value="InterPro"/>
</dbReference>
<dbReference type="GO" id="GO:0020037">
    <property type="term" value="F:heme binding"/>
    <property type="evidence" value="ECO:0007669"/>
    <property type="project" value="InterPro"/>
</dbReference>
<evidence type="ECO:0000256" key="2">
    <source>
        <dbReference type="ARBA" id="ARBA00022723"/>
    </source>
</evidence>
<proteinExistence type="inferred from homology"/>
<keyword evidence="2" id="KW-0479">Metal-binding</keyword>
<protein>
    <submittedName>
        <fullName evidence="5">Uncharacterized protein</fullName>
    </submittedName>
</protein>
<dbReference type="Proteomes" id="UP000268093">
    <property type="component" value="Unassembled WGS sequence"/>
</dbReference>
<dbReference type="GO" id="GO:0004497">
    <property type="term" value="F:monooxygenase activity"/>
    <property type="evidence" value="ECO:0007669"/>
    <property type="project" value="InterPro"/>
</dbReference>
<evidence type="ECO:0000313" key="5">
    <source>
        <dbReference type="EMBL" id="RUP07971.1"/>
    </source>
</evidence>
<keyword evidence="6" id="KW-1185">Reference proteome</keyword>
<dbReference type="InterPro" id="IPR036396">
    <property type="entry name" value="Cyt_P450_sf"/>
</dbReference>
<accession>A0A433AZ95</accession>